<reference evidence="1" key="1">
    <citation type="journal article" date="2023" name="Science">
        <title>Genome structures resolve the early diversification of teleost fishes.</title>
        <authorList>
            <person name="Parey E."/>
            <person name="Louis A."/>
            <person name="Montfort J."/>
            <person name="Bouchez O."/>
            <person name="Roques C."/>
            <person name="Iampietro C."/>
            <person name="Lluch J."/>
            <person name="Castinel A."/>
            <person name="Donnadieu C."/>
            <person name="Desvignes T."/>
            <person name="Floi Bucao C."/>
            <person name="Jouanno E."/>
            <person name="Wen M."/>
            <person name="Mejri S."/>
            <person name="Dirks R."/>
            <person name="Jansen H."/>
            <person name="Henkel C."/>
            <person name="Chen W.J."/>
            <person name="Zahm M."/>
            <person name="Cabau C."/>
            <person name="Klopp C."/>
            <person name="Thompson A.W."/>
            <person name="Robinson-Rechavi M."/>
            <person name="Braasch I."/>
            <person name="Lecointre G."/>
            <person name="Bobe J."/>
            <person name="Postlethwait J.H."/>
            <person name="Berthelot C."/>
            <person name="Roest Crollius H."/>
            <person name="Guiguen Y."/>
        </authorList>
    </citation>
    <scope>NUCLEOTIDE SEQUENCE</scope>
    <source>
        <strain evidence="1">NC1722</strain>
    </source>
</reference>
<accession>A0AAD7SQT0</accession>
<dbReference type="Proteomes" id="UP001221898">
    <property type="component" value="Unassembled WGS sequence"/>
</dbReference>
<proteinExistence type="predicted"/>
<evidence type="ECO:0000313" key="2">
    <source>
        <dbReference type="Proteomes" id="UP001221898"/>
    </source>
</evidence>
<dbReference type="AlphaFoldDB" id="A0AAD7SQT0"/>
<protein>
    <submittedName>
        <fullName evidence="1">Uncharacterized protein</fullName>
    </submittedName>
</protein>
<evidence type="ECO:0000313" key="1">
    <source>
        <dbReference type="EMBL" id="KAJ8406041.1"/>
    </source>
</evidence>
<sequence length="70" mass="7799">MIPGRGGNTEDTRWCFAQVKGAAEVNVTEVFLHNCILERTQTRSEESKRVCCQFPTGTGELGGNRRIADR</sequence>
<dbReference type="EMBL" id="JAINUG010000045">
    <property type="protein sequence ID" value="KAJ8406041.1"/>
    <property type="molecule type" value="Genomic_DNA"/>
</dbReference>
<name>A0AAD7SQT0_9TELE</name>
<gene>
    <name evidence="1" type="ORF">AAFF_G00309290</name>
</gene>
<comment type="caution">
    <text evidence="1">The sequence shown here is derived from an EMBL/GenBank/DDBJ whole genome shotgun (WGS) entry which is preliminary data.</text>
</comment>
<keyword evidence="2" id="KW-1185">Reference proteome</keyword>
<organism evidence="1 2">
    <name type="scientific">Aldrovandia affinis</name>
    <dbReference type="NCBI Taxonomy" id="143900"/>
    <lineage>
        <taxon>Eukaryota</taxon>
        <taxon>Metazoa</taxon>
        <taxon>Chordata</taxon>
        <taxon>Craniata</taxon>
        <taxon>Vertebrata</taxon>
        <taxon>Euteleostomi</taxon>
        <taxon>Actinopterygii</taxon>
        <taxon>Neopterygii</taxon>
        <taxon>Teleostei</taxon>
        <taxon>Notacanthiformes</taxon>
        <taxon>Halosauridae</taxon>
        <taxon>Aldrovandia</taxon>
    </lineage>
</organism>